<sequence length="386" mass="42977">MGRWPSIRVLRLTHLVIPVKSAIFSTLRVLDLSHLQDSPKMRALPLDFALNALSGCHELQELKLNSVFPELVGESDYIVPLPQLRRLEVISKVGPTTRVPFPASPLVAMMILRYVELSPHASLRFVSHVKPSTQVGYRSFIPPEDPAYIPILSHATFAHLRPNSFTCSEPGGGTLEVAVEFDHEEEEPRQWFNQDLQLIDMASLLARAPITHLALTSASLYSESIAIAFRTFPGLTTLEFSTVPSSSCRPKDWRFPALFCCLIVPPEVHIRDAVEPADETDEEYRARLPLRRLRVLRFNALLWESTVLTLLFGTLYARCALGAPSLAELFVAMYGRAEAAEAEDADVREKEEKAMEMLESLVDGPVVCEDCEPPVSSSPGGSNFQI</sequence>
<reference evidence="1 2" key="1">
    <citation type="journal article" date="2015" name="Sci. Rep.">
        <title>Chromosome-level genome map provides insights into diverse defense mechanisms in the medicinal fungus Ganoderma sinense.</title>
        <authorList>
            <person name="Zhu Y."/>
            <person name="Xu J."/>
            <person name="Sun C."/>
            <person name="Zhou S."/>
            <person name="Xu H."/>
            <person name="Nelson D.R."/>
            <person name="Qian J."/>
            <person name="Song J."/>
            <person name="Luo H."/>
            <person name="Xiang L."/>
            <person name="Li Y."/>
            <person name="Xu Z."/>
            <person name="Ji A."/>
            <person name="Wang L."/>
            <person name="Lu S."/>
            <person name="Hayward A."/>
            <person name="Sun W."/>
            <person name="Li X."/>
            <person name="Schwartz D.C."/>
            <person name="Wang Y."/>
            <person name="Chen S."/>
        </authorList>
    </citation>
    <scope>NUCLEOTIDE SEQUENCE [LARGE SCALE GENOMIC DNA]</scope>
    <source>
        <strain evidence="1 2">ZZ0214-1</strain>
    </source>
</reference>
<gene>
    <name evidence="1" type="ORF">GSI_03325</name>
</gene>
<dbReference type="STRING" id="1077348.A0A2G8SLA7"/>
<evidence type="ECO:0000313" key="1">
    <source>
        <dbReference type="EMBL" id="PIL34547.1"/>
    </source>
</evidence>
<dbReference type="AlphaFoldDB" id="A0A2G8SLA7"/>
<evidence type="ECO:0000313" key="2">
    <source>
        <dbReference type="Proteomes" id="UP000230002"/>
    </source>
</evidence>
<comment type="caution">
    <text evidence="1">The sequence shown here is derived from an EMBL/GenBank/DDBJ whole genome shotgun (WGS) entry which is preliminary data.</text>
</comment>
<dbReference type="EMBL" id="AYKW01000005">
    <property type="protein sequence ID" value="PIL34547.1"/>
    <property type="molecule type" value="Genomic_DNA"/>
</dbReference>
<protein>
    <recommendedName>
        <fullName evidence="3">F-box domain-containing protein</fullName>
    </recommendedName>
</protein>
<keyword evidence="2" id="KW-1185">Reference proteome</keyword>
<name>A0A2G8SLA7_9APHY</name>
<proteinExistence type="predicted"/>
<organism evidence="1 2">
    <name type="scientific">Ganoderma sinense ZZ0214-1</name>
    <dbReference type="NCBI Taxonomy" id="1077348"/>
    <lineage>
        <taxon>Eukaryota</taxon>
        <taxon>Fungi</taxon>
        <taxon>Dikarya</taxon>
        <taxon>Basidiomycota</taxon>
        <taxon>Agaricomycotina</taxon>
        <taxon>Agaricomycetes</taxon>
        <taxon>Polyporales</taxon>
        <taxon>Polyporaceae</taxon>
        <taxon>Ganoderma</taxon>
    </lineage>
</organism>
<dbReference type="OrthoDB" id="2752753at2759"/>
<dbReference type="Proteomes" id="UP000230002">
    <property type="component" value="Unassembled WGS sequence"/>
</dbReference>
<evidence type="ECO:0008006" key="3">
    <source>
        <dbReference type="Google" id="ProtNLM"/>
    </source>
</evidence>
<accession>A0A2G8SLA7</accession>